<organism evidence="4 5">
    <name type="scientific">Lactobacillus crispatus</name>
    <dbReference type="NCBI Taxonomy" id="47770"/>
    <lineage>
        <taxon>Bacteria</taxon>
        <taxon>Bacillati</taxon>
        <taxon>Bacillota</taxon>
        <taxon>Bacilli</taxon>
        <taxon>Lactobacillales</taxon>
        <taxon>Lactobacillaceae</taxon>
        <taxon>Lactobacillus</taxon>
    </lineage>
</organism>
<protein>
    <recommendedName>
        <fullName evidence="3">PepSY domain-containing protein</fullName>
    </recommendedName>
</protein>
<dbReference type="Proteomes" id="UP000430323">
    <property type="component" value="Unassembled WGS sequence"/>
</dbReference>
<feature type="domain" description="PepSY" evidence="3">
    <location>
        <begin position="145"/>
        <end position="204"/>
    </location>
</feature>
<dbReference type="InterPro" id="IPR046350">
    <property type="entry name" value="Cystatin_sf"/>
</dbReference>
<dbReference type="EMBL" id="WBOB01000014">
    <property type="protein sequence ID" value="KAB1977170.1"/>
    <property type="molecule type" value="Genomic_DNA"/>
</dbReference>
<evidence type="ECO:0000256" key="2">
    <source>
        <dbReference type="SAM" id="SignalP"/>
    </source>
</evidence>
<accession>A0A6A1Z724</accession>
<keyword evidence="2" id="KW-0732">Signal</keyword>
<feature type="domain" description="PepSY" evidence="3">
    <location>
        <begin position="66"/>
        <end position="121"/>
    </location>
</feature>
<dbReference type="RefSeq" id="WP_151495317.1">
    <property type="nucleotide sequence ID" value="NZ_CBCRTX010000015.1"/>
</dbReference>
<feature type="region of interest" description="Disordered" evidence="1">
    <location>
        <begin position="23"/>
        <end position="65"/>
    </location>
</feature>
<dbReference type="Gene3D" id="3.10.450.40">
    <property type="match status" value="2"/>
</dbReference>
<evidence type="ECO:0000313" key="5">
    <source>
        <dbReference type="Proteomes" id="UP000430323"/>
    </source>
</evidence>
<evidence type="ECO:0000256" key="1">
    <source>
        <dbReference type="SAM" id="MobiDB-lite"/>
    </source>
</evidence>
<dbReference type="SUPFAM" id="SSF54403">
    <property type="entry name" value="Cystatin/monellin"/>
    <property type="match status" value="1"/>
</dbReference>
<gene>
    <name evidence="4" type="ORF">F8251_04240</name>
</gene>
<evidence type="ECO:0000259" key="3">
    <source>
        <dbReference type="Pfam" id="PF03413"/>
    </source>
</evidence>
<evidence type="ECO:0000313" key="4">
    <source>
        <dbReference type="EMBL" id="KAB1977170.1"/>
    </source>
</evidence>
<comment type="caution">
    <text evidence="4">The sequence shown here is derived from an EMBL/GenBank/DDBJ whole genome shotgun (WGS) entry which is preliminary data.</text>
</comment>
<feature type="signal peptide" evidence="2">
    <location>
        <begin position="1"/>
        <end position="22"/>
    </location>
</feature>
<sequence length="207" mass="22824">MKITKITAALLLGATVLTGTVACSKSSDSSTPTTSQKSTVSSSKETSTKESSSSTHSEPKQTAQIKVTQQEAIDKFNNQFKDKQIKSIDLSLEGKQYVYEIEGFDSNNDYSVDINAETGAVSHVHSEKLDRDDRNQKALDLSGVISRDEANRIAQEHAKGTSEEWKLERDDTSGKTYWEVKVKNGHQETEIKIDAHSKAVVSTEHDD</sequence>
<dbReference type="PROSITE" id="PS51257">
    <property type="entry name" value="PROKAR_LIPOPROTEIN"/>
    <property type="match status" value="1"/>
</dbReference>
<dbReference type="InterPro" id="IPR025711">
    <property type="entry name" value="PepSY"/>
</dbReference>
<name>A0A6A1Z724_9LACO</name>
<proteinExistence type="predicted"/>
<dbReference type="Pfam" id="PF03413">
    <property type="entry name" value="PepSY"/>
    <property type="match status" value="2"/>
</dbReference>
<feature type="compositionally biased region" description="Low complexity" evidence="1">
    <location>
        <begin position="23"/>
        <end position="62"/>
    </location>
</feature>
<dbReference type="AlphaFoldDB" id="A0A6A1Z724"/>
<reference evidence="4 5" key="1">
    <citation type="submission" date="2019-09" db="EMBL/GenBank/DDBJ databases">
        <title>Investigation of probiotic properties of different lactic acid bacteria.</title>
        <authorList>
            <person name="Jaomanjaka F."/>
            <person name="Blanc P."/>
        </authorList>
    </citation>
    <scope>NUCLEOTIDE SEQUENCE [LARGE SCALE GENOMIC DNA]</scope>
    <source>
        <strain evidence="4 5">BIO6272</strain>
    </source>
</reference>
<feature type="chain" id="PRO_5039168984" description="PepSY domain-containing protein" evidence="2">
    <location>
        <begin position="23"/>
        <end position="207"/>
    </location>
</feature>